<name>A0A9N9B3V9_9GLOM</name>
<sequence>MLSVDALTFPAFFSTSTLLNTLALSILVFVLYTIKFYVSYFNRDNALPGPLPLPIVGNLLQYAMYGDMVVWAHTLRKKYGDMWELYMGSERHVWLSRADLVDKLFSSSTKSNYKHRTNWKRALAEIKMLDHGVVLNRDLDLWAFNRRMMRLVMTSKEFNNYVIKTVPKMINEMETYWTKLRCIEDARQNDLKDNTNKHATVSNDKIINISDWFHALTLDDILYLSTSRSGCALASLLLSHSPNSEIPYSPETMNYAKEFRDRWTTFMETLRTAIFMPDFIRLGTPNGLMKRRKYLKNFHCLTNNLSTIIRETRAEVENGVNDSKNNCDILRLLLVANTHRGPTVKRGSDEIDMPMSDDEVRGVLLETWVGAVETSASLMCYVVYLVCRNPEVKEKIREEVDPLFKDNPNGILQLDDVNKKLDYLEAVIKEASRLYPPSPINQRVATQDDEIGGYKWKAGTQFILDVYGIQNHRAHWSNPEEFKPERFLSKDIVPYSIQTFGGGLRLCPGKQYAMLFSKIVLASLYNRYDIELANENEKPKTAYKLTLYCDRLRVKLKKRSE</sequence>
<dbReference type="OrthoDB" id="1470350at2759"/>
<dbReference type="CDD" id="cd00302">
    <property type="entry name" value="cytochrome_P450"/>
    <property type="match status" value="1"/>
</dbReference>
<keyword evidence="4" id="KW-0503">Monooxygenase</keyword>
<proteinExistence type="inferred from homology"/>
<dbReference type="Pfam" id="PF00067">
    <property type="entry name" value="p450"/>
    <property type="match status" value="1"/>
</dbReference>
<dbReference type="SUPFAM" id="SSF48264">
    <property type="entry name" value="Cytochrome P450"/>
    <property type="match status" value="1"/>
</dbReference>
<dbReference type="InterPro" id="IPR002401">
    <property type="entry name" value="Cyt_P450_E_grp-I"/>
</dbReference>
<dbReference type="GO" id="GO:0020037">
    <property type="term" value="F:heme binding"/>
    <property type="evidence" value="ECO:0007669"/>
    <property type="project" value="InterPro"/>
</dbReference>
<dbReference type="PRINTS" id="PR00385">
    <property type="entry name" value="P450"/>
</dbReference>
<evidence type="ECO:0000256" key="3">
    <source>
        <dbReference type="PIRSR" id="PIRSR602401-1"/>
    </source>
</evidence>
<feature type="binding site" description="axial binding residue" evidence="3">
    <location>
        <position position="507"/>
    </location>
    <ligand>
        <name>heme</name>
        <dbReference type="ChEBI" id="CHEBI:30413"/>
    </ligand>
    <ligandPart>
        <name>Fe</name>
        <dbReference type="ChEBI" id="CHEBI:18248"/>
    </ligandPart>
</feature>
<dbReference type="Proteomes" id="UP000789739">
    <property type="component" value="Unassembled WGS sequence"/>
</dbReference>
<reference evidence="6" key="1">
    <citation type="submission" date="2021-06" db="EMBL/GenBank/DDBJ databases">
        <authorList>
            <person name="Kallberg Y."/>
            <person name="Tangrot J."/>
            <person name="Rosling A."/>
        </authorList>
    </citation>
    <scope>NUCLEOTIDE SEQUENCE</scope>
    <source>
        <strain evidence="6">BR232B</strain>
    </source>
</reference>
<keyword evidence="5" id="KW-0812">Transmembrane</keyword>
<evidence type="ECO:0000256" key="5">
    <source>
        <dbReference type="SAM" id="Phobius"/>
    </source>
</evidence>
<dbReference type="PRINTS" id="PR00463">
    <property type="entry name" value="EP450I"/>
</dbReference>
<keyword evidence="1 3" id="KW-0479">Metal-binding</keyword>
<dbReference type="GO" id="GO:0004497">
    <property type="term" value="F:monooxygenase activity"/>
    <property type="evidence" value="ECO:0007669"/>
    <property type="project" value="UniProtKB-KW"/>
</dbReference>
<evidence type="ECO:0000256" key="1">
    <source>
        <dbReference type="ARBA" id="ARBA00022723"/>
    </source>
</evidence>
<protein>
    <submittedName>
        <fullName evidence="6">1512_t:CDS:1</fullName>
    </submittedName>
</protein>
<dbReference type="PANTHER" id="PTHR24301:SF2">
    <property type="entry name" value="THROMBOXANE-A SYNTHASE"/>
    <property type="match status" value="1"/>
</dbReference>
<evidence type="ECO:0000256" key="4">
    <source>
        <dbReference type="RuleBase" id="RU000461"/>
    </source>
</evidence>
<accession>A0A9N9B3V9</accession>
<dbReference type="InterPro" id="IPR017972">
    <property type="entry name" value="Cyt_P450_CS"/>
</dbReference>
<evidence type="ECO:0000313" key="7">
    <source>
        <dbReference type="Proteomes" id="UP000789739"/>
    </source>
</evidence>
<keyword evidence="5" id="KW-1133">Transmembrane helix</keyword>
<dbReference type="PROSITE" id="PS00086">
    <property type="entry name" value="CYTOCHROME_P450"/>
    <property type="match status" value="1"/>
</dbReference>
<dbReference type="GO" id="GO:0016705">
    <property type="term" value="F:oxidoreductase activity, acting on paired donors, with incorporation or reduction of molecular oxygen"/>
    <property type="evidence" value="ECO:0007669"/>
    <property type="project" value="InterPro"/>
</dbReference>
<dbReference type="EMBL" id="CAJVPI010000602">
    <property type="protein sequence ID" value="CAG8554671.1"/>
    <property type="molecule type" value="Genomic_DNA"/>
</dbReference>
<dbReference type="AlphaFoldDB" id="A0A9N9B3V9"/>
<gene>
    <name evidence="6" type="ORF">PBRASI_LOCUS5272</name>
</gene>
<keyword evidence="5" id="KW-0472">Membrane</keyword>
<evidence type="ECO:0000256" key="2">
    <source>
        <dbReference type="ARBA" id="ARBA00023004"/>
    </source>
</evidence>
<dbReference type="Gene3D" id="1.10.630.10">
    <property type="entry name" value="Cytochrome P450"/>
    <property type="match status" value="1"/>
</dbReference>
<feature type="transmembrane region" description="Helical" evidence="5">
    <location>
        <begin position="12"/>
        <end position="34"/>
    </location>
</feature>
<dbReference type="GO" id="GO:0005506">
    <property type="term" value="F:iron ion binding"/>
    <property type="evidence" value="ECO:0007669"/>
    <property type="project" value="InterPro"/>
</dbReference>
<keyword evidence="4" id="KW-0560">Oxidoreductase</keyword>
<dbReference type="InterPro" id="IPR001128">
    <property type="entry name" value="Cyt_P450"/>
</dbReference>
<evidence type="ECO:0000313" key="6">
    <source>
        <dbReference type="EMBL" id="CAG8554671.1"/>
    </source>
</evidence>
<keyword evidence="2 3" id="KW-0408">Iron</keyword>
<keyword evidence="3 4" id="KW-0349">Heme</keyword>
<organism evidence="6 7">
    <name type="scientific">Paraglomus brasilianum</name>
    <dbReference type="NCBI Taxonomy" id="144538"/>
    <lineage>
        <taxon>Eukaryota</taxon>
        <taxon>Fungi</taxon>
        <taxon>Fungi incertae sedis</taxon>
        <taxon>Mucoromycota</taxon>
        <taxon>Glomeromycotina</taxon>
        <taxon>Glomeromycetes</taxon>
        <taxon>Paraglomerales</taxon>
        <taxon>Paraglomeraceae</taxon>
        <taxon>Paraglomus</taxon>
    </lineage>
</organism>
<dbReference type="PANTHER" id="PTHR24301">
    <property type="entry name" value="THROMBOXANE-A SYNTHASE"/>
    <property type="match status" value="1"/>
</dbReference>
<keyword evidence="7" id="KW-1185">Reference proteome</keyword>
<comment type="caution">
    <text evidence="6">The sequence shown here is derived from an EMBL/GenBank/DDBJ whole genome shotgun (WGS) entry which is preliminary data.</text>
</comment>
<comment type="similarity">
    <text evidence="4">Belongs to the cytochrome P450 family.</text>
</comment>
<dbReference type="InterPro" id="IPR036396">
    <property type="entry name" value="Cyt_P450_sf"/>
</dbReference>
<comment type="cofactor">
    <cofactor evidence="3">
        <name>heme</name>
        <dbReference type="ChEBI" id="CHEBI:30413"/>
    </cofactor>
</comment>